<dbReference type="RefSeq" id="XP_025429473.1">
    <property type="nucleotide sequence ID" value="XM_025575442.1"/>
</dbReference>
<organism evidence="1 2">
    <name type="scientific">Aspergillus saccharolyticus JOP 1030-1</name>
    <dbReference type="NCBI Taxonomy" id="1450539"/>
    <lineage>
        <taxon>Eukaryota</taxon>
        <taxon>Fungi</taxon>
        <taxon>Dikarya</taxon>
        <taxon>Ascomycota</taxon>
        <taxon>Pezizomycotina</taxon>
        <taxon>Eurotiomycetes</taxon>
        <taxon>Eurotiomycetidae</taxon>
        <taxon>Eurotiales</taxon>
        <taxon>Aspergillaceae</taxon>
        <taxon>Aspergillus</taxon>
        <taxon>Aspergillus subgen. Circumdati</taxon>
    </lineage>
</organism>
<dbReference type="Proteomes" id="UP000248349">
    <property type="component" value="Unassembled WGS sequence"/>
</dbReference>
<reference evidence="1 2" key="1">
    <citation type="submission" date="2016-12" db="EMBL/GenBank/DDBJ databases">
        <title>The genomes of Aspergillus section Nigri reveals drivers in fungal speciation.</title>
        <authorList>
            <consortium name="DOE Joint Genome Institute"/>
            <person name="Vesth T.C."/>
            <person name="Nybo J."/>
            <person name="Theobald S."/>
            <person name="Brandl J."/>
            <person name="Frisvad J.C."/>
            <person name="Nielsen K.F."/>
            <person name="Lyhne E.K."/>
            <person name="Kogle M.E."/>
            <person name="Kuo A."/>
            <person name="Riley R."/>
            <person name="Clum A."/>
            <person name="Nolan M."/>
            <person name="Lipzen A."/>
            <person name="Salamov A."/>
            <person name="Henrissat B."/>
            <person name="Wiebenga A."/>
            <person name="De Vries R.P."/>
            <person name="Grigoriev I.V."/>
            <person name="Mortensen U.H."/>
            <person name="Andersen M.R."/>
            <person name="Baker S.E."/>
        </authorList>
    </citation>
    <scope>NUCLEOTIDE SEQUENCE [LARGE SCALE GENOMIC DNA]</scope>
    <source>
        <strain evidence="1 2">JOP 1030-1</strain>
    </source>
</reference>
<evidence type="ECO:0000313" key="2">
    <source>
        <dbReference type="Proteomes" id="UP000248349"/>
    </source>
</evidence>
<dbReference type="EMBL" id="KZ821243">
    <property type="protein sequence ID" value="PYH43491.1"/>
    <property type="molecule type" value="Genomic_DNA"/>
</dbReference>
<dbReference type="AlphaFoldDB" id="A0A318Z848"/>
<name>A0A318Z848_9EURO</name>
<evidence type="ECO:0000313" key="1">
    <source>
        <dbReference type="EMBL" id="PYH43491.1"/>
    </source>
</evidence>
<dbReference type="GeneID" id="37076670"/>
<gene>
    <name evidence="1" type="ORF">BP01DRAFT_358481</name>
</gene>
<keyword evidence="2" id="KW-1185">Reference proteome</keyword>
<proteinExistence type="predicted"/>
<sequence length="52" mass="5924">MRNNPGQQHTDDQKDSEKEMLCLSDAGNRTPISCVKDRYDSRYTTSEGVENC</sequence>
<feature type="non-terminal residue" evidence="1">
    <location>
        <position position="52"/>
    </location>
</feature>
<protein>
    <submittedName>
        <fullName evidence="1">Uncharacterized protein</fullName>
    </submittedName>
</protein>
<accession>A0A318Z848</accession>